<dbReference type="EMBL" id="CP080590">
    <property type="protein sequence ID" value="QYO77146.1"/>
    <property type="molecule type" value="Genomic_DNA"/>
</dbReference>
<dbReference type="SUPFAM" id="SSF54593">
    <property type="entry name" value="Glyoxalase/Bleomycin resistance protein/Dihydroxybiphenyl dioxygenase"/>
    <property type="match status" value="1"/>
</dbReference>
<gene>
    <name evidence="3" type="ORF">K1X15_00625</name>
</gene>
<dbReference type="InterPro" id="IPR041581">
    <property type="entry name" value="Glyoxalase_6"/>
</dbReference>
<dbReference type="InterPro" id="IPR037523">
    <property type="entry name" value="VOC_core"/>
</dbReference>
<dbReference type="PROSITE" id="PS51819">
    <property type="entry name" value="VOC"/>
    <property type="match status" value="1"/>
</dbReference>
<feature type="domain" description="VOC" evidence="2">
    <location>
        <begin position="6"/>
        <end position="113"/>
    </location>
</feature>
<accession>A0ABX8WGK6</accession>
<evidence type="ECO:0000259" key="2">
    <source>
        <dbReference type="PROSITE" id="PS51819"/>
    </source>
</evidence>
<proteinExistence type="predicted"/>
<evidence type="ECO:0000313" key="4">
    <source>
        <dbReference type="Proteomes" id="UP000825799"/>
    </source>
</evidence>
<reference evidence="3 4" key="1">
    <citation type="submission" date="2021-08" db="EMBL/GenBank/DDBJ databases">
        <title>Devosia salina sp. nov., isolated from the South China Sea sediment.</title>
        <authorList>
            <person name="Zhou Z."/>
        </authorList>
    </citation>
    <scope>NUCLEOTIDE SEQUENCE [LARGE SCALE GENOMIC DNA]</scope>
    <source>
        <strain evidence="3 4">SCS-3</strain>
    </source>
</reference>
<name>A0ABX8WGK6_9HYPH</name>
<evidence type="ECO:0000256" key="1">
    <source>
        <dbReference type="SAM" id="MobiDB-lite"/>
    </source>
</evidence>
<feature type="region of interest" description="Disordered" evidence="1">
    <location>
        <begin position="83"/>
        <end position="120"/>
    </location>
</feature>
<protein>
    <submittedName>
        <fullName evidence="3">VOC family protein</fullName>
    </submittedName>
</protein>
<dbReference type="InterPro" id="IPR029068">
    <property type="entry name" value="Glyas_Bleomycin-R_OHBP_Dase"/>
</dbReference>
<evidence type="ECO:0000313" key="3">
    <source>
        <dbReference type="EMBL" id="QYO77146.1"/>
    </source>
</evidence>
<organism evidence="3 4">
    <name type="scientific">Devosia salina</name>
    <dbReference type="NCBI Taxonomy" id="2860336"/>
    <lineage>
        <taxon>Bacteria</taxon>
        <taxon>Pseudomonadati</taxon>
        <taxon>Pseudomonadota</taxon>
        <taxon>Alphaproteobacteria</taxon>
        <taxon>Hyphomicrobiales</taxon>
        <taxon>Devosiaceae</taxon>
        <taxon>Devosia</taxon>
    </lineage>
</organism>
<dbReference type="Gene3D" id="3.10.180.10">
    <property type="entry name" value="2,3-Dihydroxybiphenyl 1,2-Dioxygenase, domain 1"/>
    <property type="match status" value="1"/>
</dbReference>
<dbReference type="Pfam" id="PF18029">
    <property type="entry name" value="Glyoxalase_6"/>
    <property type="match status" value="1"/>
</dbReference>
<keyword evidence="4" id="KW-1185">Reference proteome</keyword>
<dbReference type="RefSeq" id="WP_220305608.1">
    <property type="nucleotide sequence ID" value="NZ_CP080590.1"/>
</dbReference>
<sequence>MARAVGIGGIFFRAGDTKALAGWYETHLGIPEFWTQQAGFTVFSPFKRESDYFSADKQWMINLRVDDLDALVAQLSSAGIAVETRPDEWDTPETGRFARIHDPEGNPIELWEPPPPAPTA</sequence>
<dbReference type="Proteomes" id="UP000825799">
    <property type="component" value="Chromosome"/>
</dbReference>